<keyword evidence="5" id="KW-0378">Hydrolase</keyword>
<evidence type="ECO:0000256" key="13">
    <source>
        <dbReference type="ARBA" id="ARBA00073127"/>
    </source>
</evidence>
<dbReference type="Proteomes" id="UP001353858">
    <property type="component" value="Unassembled WGS sequence"/>
</dbReference>
<dbReference type="FunFam" id="1.10.340.30:FF:000006">
    <property type="entry name" value="N-glycosylase/DNA lyase isoform X2"/>
    <property type="match status" value="1"/>
</dbReference>
<evidence type="ECO:0000256" key="4">
    <source>
        <dbReference type="ARBA" id="ARBA00022763"/>
    </source>
</evidence>
<accession>A0AAN7PKD1</accession>
<protein>
    <recommendedName>
        <fullName evidence="13">N-glycosylase/DNA lyase</fullName>
        <ecNumber evidence="3">4.2.99.18</ecNumber>
    </recommendedName>
</protein>
<gene>
    <name evidence="15" type="ORF">RN001_000622</name>
</gene>
<keyword evidence="8" id="KW-0539">Nucleus</keyword>
<evidence type="ECO:0000313" key="16">
    <source>
        <dbReference type="Proteomes" id="UP001353858"/>
    </source>
</evidence>
<dbReference type="SUPFAM" id="SSF55945">
    <property type="entry name" value="TATA-box binding protein-like"/>
    <property type="match status" value="1"/>
</dbReference>
<evidence type="ECO:0000256" key="6">
    <source>
        <dbReference type="ARBA" id="ARBA00023204"/>
    </source>
</evidence>
<dbReference type="CDD" id="cd00056">
    <property type="entry name" value="ENDO3c"/>
    <property type="match status" value="1"/>
</dbReference>
<dbReference type="Pfam" id="PF00730">
    <property type="entry name" value="HhH-GPD"/>
    <property type="match status" value="1"/>
</dbReference>
<name>A0AAN7PKD1_9COLE</name>
<dbReference type="Gene3D" id="1.10.340.30">
    <property type="entry name" value="Hypothetical protein, domain 2"/>
    <property type="match status" value="1"/>
</dbReference>
<evidence type="ECO:0000256" key="12">
    <source>
        <dbReference type="ARBA" id="ARBA00044632"/>
    </source>
</evidence>
<dbReference type="Pfam" id="PF07934">
    <property type="entry name" value="OGG_N"/>
    <property type="match status" value="1"/>
</dbReference>
<dbReference type="SUPFAM" id="SSF48150">
    <property type="entry name" value="DNA-glycosylase"/>
    <property type="match status" value="1"/>
</dbReference>
<dbReference type="InterPro" id="IPR003265">
    <property type="entry name" value="HhH-GPD_domain"/>
</dbReference>
<evidence type="ECO:0000256" key="7">
    <source>
        <dbReference type="ARBA" id="ARBA00023239"/>
    </source>
</evidence>
<keyword evidence="16" id="KW-1185">Reference proteome</keyword>
<dbReference type="GO" id="GO:0003684">
    <property type="term" value="F:damaged DNA binding"/>
    <property type="evidence" value="ECO:0007669"/>
    <property type="project" value="InterPro"/>
</dbReference>
<organism evidence="15 16">
    <name type="scientific">Aquatica leii</name>
    <dbReference type="NCBI Taxonomy" id="1421715"/>
    <lineage>
        <taxon>Eukaryota</taxon>
        <taxon>Metazoa</taxon>
        <taxon>Ecdysozoa</taxon>
        <taxon>Arthropoda</taxon>
        <taxon>Hexapoda</taxon>
        <taxon>Insecta</taxon>
        <taxon>Pterygota</taxon>
        <taxon>Neoptera</taxon>
        <taxon>Endopterygota</taxon>
        <taxon>Coleoptera</taxon>
        <taxon>Polyphaga</taxon>
        <taxon>Elateriformia</taxon>
        <taxon>Elateroidea</taxon>
        <taxon>Lampyridae</taxon>
        <taxon>Luciolinae</taxon>
        <taxon>Aquatica</taxon>
    </lineage>
</organism>
<comment type="function">
    <text evidence="11">DNA repair enzyme that incises DNA at 8-oxoG residues. Excises 7,8-dihydro-8-oxoguanine and 2,6-diamino-4-hydroxy-5-N-methylformamidopyrimidine (FAPY) from damaged DNA. Has a beta-lyase activity that nicks DNA 3' to the lesion.</text>
</comment>
<comment type="catalytic activity">
    <reaction evidence="12">
        <text>2'-deoxyribonucleotide-(2'-deoxyribose 5'-phosphate)-2'-deoxyribonucleotide-DNA = a 3'-end 2'-deoxyribonucleotide-(2,3-dehydro-2,3-deoxyribose 5'-phosphate)-DNA + a 5'-end 5'-phospho-2'-deoxyribonucleoside-DNA + H(+)</text>
        <dbReference type="Rhea" id="RHEA:66592"/>
        <dbReference type="Rhea" id="RHEA-COMP:13180"/>
        <dbReference type="Rhea" id="RHEA-COMP:16897"/>
        <dbReference type="Rhea" id="RHEA-COMP:17067"/>
        <dbReference type="ChEBI" id="CHEBI:15378"/>
        <dbReference type="ChEBI" id="CHEBI:136412"/>
        <dbReference type="ChEBI" id="CHEBI:157695"/>
        <dbReference type="ChEBI" id="CHEBI:167181"/>
        <dbReference type="EC" id="4.2.99.18"/>
    </reaction>
</comment>
<dbReference type="GO" id="GO:0006289">
    <property type="term" value="P:nucleotide-excision repair"/>
    <property type="evidence" value="ECO:0007669"/>
    <property type="project" value="InterPro"/>
</dbReference>
<comment type="similarity">
    <text evidence="2">Belongs to the type-1 OGG1 family.</text>
</comment>
<dbReference type="FunFam" id="1.10.1670.10:FF:000005">
    <property type="entry name" value="N-glycosylase/DNA lyase OGG1"/>
    <property type="match status" value="1"/>
</dbReference>
<feature type="domain" description="HhH-GPD" evidence="14">
    <location>
        <begin position="128"/>
        <end position="295"/>
    </location>
</feature>
<sequence>MKCFEFHCKLKELQLLGTLNGGQSFRWKKNIKDGIEQWVGVFKERVWVLEQSFDTLKCQVYQTPHDNMENNELELILRNYFQLDLINLEEHYEEWSAKDPYFKEAAKQFYGIRILQQEPVENIFSFICSQNNHISRITSMVEKLASFYGSKICDLNRVEYYSFPKLDDLAHPAVEEKLRTNGFGYRAKYITKAAQEIVSKGGTDWLEKLKLMDYVDAKKNLITLTGIGPKVADCICLMSLGHLQAIPVDTHMYQIAARLYIPTLSKKKTITESIYKEIGDHFRNLYGPLAGWTHTILFCADLKKFKEVINDDREDKPNKRKKK</sequence>
<evidence type="ECO:0000313" key="15">
    <source>
        <dbReference type="EMBL" id="KAK4884351.1"/>
    </source>
</evidence>
<proteinExistence type="inferred from homology"/>
<keyword evidence="10" id="KW-0326">Glycosidase</keyword>
<keyword evidence="7" id="KW-0456">Lyase</keyword>
<dbReference type="SMART" id="SM00478">
    <property type="entry name" value="ENDO3c"/>
    <property type="match status" value="1"/>
</dbReference>
<dbReference type="AlphaFoldDB" id="A0AAN7PKD1"/>
<evidence type="ECO:0000256" key="10">
    <source>
        <dbReference type="ARBA" id="ARBA00023295"/>
    </source>
</evidence>
<evidence type="ECO:0000256" key="8">
    <source>
        <dbReference type="ARBA" id="ARBA00023242"/>
    </source>
</evidence>
<dbReference type="EC" id="4.2.99.18" evidence="3"/>
<keyword evidence="6" id="KW-0234">DNA repair</keyword>
<dbReference type="EMBL" id="JARPUR010000001">
    <property type="protein sequence ID" value="KAK4884351.1"/>
    <property type="molecule type" value="Genomic_DNA"/>
</dbReference>
<dbReference type="InterPro" id="IPR023170">
    <property type="entry name" value="HhH_base_excis_C"/>
</dbReference>
<dbReference type="GO" id="GO:0140078">
    <property type="term" value="F:class I DNA-(apurinic or apyrimidinic site) endonuclease activity"/>
    <property type="evidence" value="ECO:0007669"/>
    <property type="project" value="UniProtKB-EC"/>
</dbReference>
<dbReference type="InterPro" id="IPR012904">
    <property type="entry name" value="OGG_N"/>
</dbReference>
<evidence type="ECO:0000256" key="5">
    <source>
        <dbReference type="ARBA" id="ARBA00022801"/>
    </source>
</evidence>
<dbReference type="PANTHER" id="PTHR10242:SF2">
    <property type="entry name" value="N-GLYCOSYLASE_DNA LYASE"/>
    <property type="match status" value="1"/>
</dbReference>
<dbReference type="PANTHER" id="PTHR10242">
    <property type="entry name" value="8-OXOGUANINE DNA GLYCOSYLASE"/>
    <property type="match status" value="1"/>
</dbReference>
<dbReference type="InterPro" id="IPR052054">
    <property type="entry name" value="Oxidative_DNA_repair_enzyme"/>
</dbReference>
<evidence type="ECO:0000256" key="9">
    <source>
        <dbReference type="ARBA" id="ARBA00023268"/>
    </source>
</evidence>
<evidence type="ECO:0000256" key="11">
    <source>
        <dbReference type="ARBA" id="ARBA00025652"/>
    </source>
</evidence>
<dbReference type="GO" id="GO:0005634">
    <property type="term" value="C:nucleus"/>
    <property type="evidence" value="ECO:0007669"/>
    <property type="project" value="UniProtKB-SubCell"/>
</dbReference>
<dbReference type="GO" id="GO:0006285">
    <property type="term" value="P:base-excision repair, AP site formation"/>
    <property type="evidence" value="ECO:0007669"/>
    <property type="project" value="TreeGrafter"/>
</dbReference>
<dbReference type="GO" id="GO:0034039">
    <property type="term" value="F:8-oxo-7,8-dihydroguanine DNA N-glycosylase activity"/>
    <property type="evidence" value="ECO:0007669"/>
    <property type="project" value="TreeGrafter"/>
</dbReference>
<comment type="subcellular location">
    <subcellularLocation>
        <location evidence="1">Nucleus</location>
    </subcellularLocation>
</comment>
<comment type="caution">
    <text evidence="15">The sequence shown here is derived from an EMBL/GenBank/DDBJ whole genome shotgun (WGS) entry which is preliminary data.</text>
</comment>
<keyword evidence="9" id="KW-0511">Multifunctional enzyme</keyword>
<keyword evidence="4" id="KW-0227">DNA damage</keyword>
<evidence type="ECO:0000256" key="2">
    <source>
        <dbReference type="ARBA" id="ARBA00010679"/>
    </source>
</evidence>
<reference evidence="16" key="1">
    <citation type="submission" date="2023-01" db="EMBL/GenBank/DDBJ databases">
        <title>Key to firefly adult light organ development and bioluminescence: homeobox transcription factors regulate luciferase expression and transportation to peroxisome.</title>
        <authorList>
            <person name="Fu X."/>
        </authorList>
    </citation>
    <scope>NUCLEOTIDE SEQUENCE [LARGE SCALE GENOMIC DNA]</scope>
</reference>
<evidence type="ECO:0000256" key="1">
    <source>
        <dbReference type="ARBA" id="ARBA00004123"/>
    </source>
</evidence>
<dbReference type="Gene3D" id="3.30.310.40">
    <property type="match status" value="1"/>
</dbReference>
<evidence type="ECO:0000259" key="14">
    <source>
        <dbReference type="SMART" id="SM00478"/>
    </source>
</evidence>
<evidence type="ECO:0000256" key="3">
    <source>
        <dbReference type="ARBA" id="ARBA00012720"/>
    </source>
</evidence>
<dbReference type="Gene3D" id="1.10.1670.10">
    <property type="entry name" value="Helix-hairpin-Helix base-excision DNA repair enzymes (C-terminal)"/>
    <property type="match status" value="1"/>
</dbReference>
<dbReference type="InterPro" id="IPR011257">
    <property type="entry name" value="DNA_glycosylase"/>
</dbReference>